<reference evidence="3" key="2">
    <citation type="journal article" date="2022" name="Microbiol. Resour. Announc.">
        <title>Whole-Genome Sequence of Entomortierella parvispora E1425, a Mucoromycotan Fungus Associated with Burkholderiaceae-Related Endosymbiotic Bacteria.</title>
        <authorList>
            <person name="Herlambang A."/>
            <person name="Guo Y."/>
            <person name="Takashima Y."/>
            <person name="Narisawa K."/>
            <person name="Ohta H."/>
            <person name="Nishizawa T."/>
        </authorList>
    </citation>
    <scope>NUCLEOTIDE SEQUENCE</scope>
    <source>
        <strain evidence="3">E1425</strain>
    </source>
</reference>
<keyword evidence="2" id="KW-0732">Signal</keyword>
<keyword evidence="4" id="KW-1185">Reference proteome</keyword>
<reference evidence="3" key="1">
    <citation type="submission" date="2021-11" db="EMBL/GenBank/DDBJ databases">
        <authorList>
            <person name="Herlambang A."/>
            <person name="Guo Y."/>
            <person name="Takashima Y."/>
            <person name="Nishizawa T."/>
        </authorList>
    </citation>
    <scope>NUCLEOTIDE SEQUENCE</scope>
    <source>
        <strain evidence="3">E1425</strain>
    </source>
</reference>
<dbReference type="AlphaFoldDB" id="A0A9P3H894"/>
<feature type="compositionally biased region" description="Polar residues" evidence="1">
    <location>
        <begin position="33"/>
        <end position="47"/>
    </location>
</feature>
<gene>
    <name evidence="3" type="ORF">EMPS_03973</name>
</gene>
<proteinExistence type="predicted"/>
<feature type="chain" id="PRO_5040463215" evidence="2">
    <location>
        <begin position="25"/>
        <end position="212"/>
    </location>
</feature>
<accession>A0A9P3H894</accession>
<evidence type="ECO:0000256" key="1">
    <source>
        <dbReference type="SAM" id="MobiDB-lite"/>
    </source>
</evidence>
<name>A0A9P3H894_9FUNG</name>
<organism evidence="3 4">
    <name type="scientific">Entomortierella parvispora</name>
    <dbReference type="NCBI Taxonomy" id="205924"/>
    <lineage>
        <taxon>Eukaryota</taxon>
        <taxon>Fungi</taxon>
        <taxon>Fungi incertae sedis</taxon>
        <taxon>Mucoromycota</taxon>
        <taxon>Mortierellomycotina</taxon>
        <taxon>Mortierellomycetes</taxon>
        <taxon>Mortierellales</taxon>
        <taxon>Mortierellaceae</taxon>
        <taxon>Entomortierella</taxon>
    </lineage>
</organism>
<dbReference type="EMBL" id="BQFW01000005">
    <property type="protein sequence ID" value="GJJ71623.1"/>
    <property type="molecule type" value="Genomic_DNA"/>
</dbReference>
<evidence type="ECO:0000313" key="3">
    <source>
        <dbReference type="EMBL" id="GJJ71623.1"/>
    </source>
</evidence>
<dbReference type="Proteomes" id="UP000827284">
    <property type="component" value="Unassembled WGS sequence"/>
</dbReference>
<evidence type="ECO:0000313" key="4">
    <source>
        <dbReference type="Proteomes" id="UP000827284"/>
    </source>
</evidence>
<comment type="caution">
    <text evidence="3">The sequence shown here is derived from an EMBL/GenBank/DDBJ whole genome shotgun (WGS) entry which is preliminary data.</text>
</comment>
<feature type="region of interest" description="Disordered" evidence="1">
    <location>
        <begin position="28"/>
        <end position="50"/>
    </location>
</feature>
<protein>
    <submittedName>
        <fullName evidence="3">Uncharacterized protein</fullName>
    </submittedName>
</protein>
<sequence>MKLFSTIALASLATTLYLAPSVTGAPAKPSVTAVPSNQPPFNSSQASWPPANARNGAAKLQGDFVPYRFHDFVRYAGCHNAQYHSPQCKDDCPRWTFIITLPAKTEFCLYHTGDLDTTSCVIFSESAAPQDANYLIQQIFKKNLFNFKSSQGISNWAWAQGWIEDIIGGRFLQFGVSIQKGRHDTLGTSLGRASNNPYDNTSIIKKPDTDEC</sequence>
<evidence type="ECO:0000256" key="2">
    <source>
        <dbReference type="SAM" id="SignalP"/>
    </source>
</evidence>
<feature type="signal peptide" evidence="2">
    <location>
        <begin position="1"/>
        <end position="24"/>
    </location>
</feature>